<keyword evidence="4" id="KW-0408">Iron</keyword>
<evidence type="ECO:0000313" key="10">
    <source>
        <dbReference type="EMBL" id="GGB71888.1"/>
    </source>
</evidence>
<dbReference type="EMBL" id="BMGD01000005">
    <property type="protein sequence ID" value="GGB71888.1"/>
    <property type="molecule type" value="Genomic_DNA"/>
</dbReference>
<reference evidence="11" key="1">
    <citation type="journal article" date="2019" name="Int. J. Syst. Evol. Microbiol.">
        <title>The Global Catalogue of Microorganisms (GCM) 10K type strain sequencing project: providing services to taxonomists for standard genome sequencing and annotation.</title>
        <authorList>
            <consortium name="The Broad Institute Genomics Platform"/>
            <consortium name="The Broad Institute Genome Sequencing Center for Infectious Disease"/>
            <person name="Wu L."/>
            <person name="Ma J."/>
        </authorList>
    </citation>
    <scope>NUCLEOTIDE SEQUENCE [LARGE SCALE GENOMIC DNA]</scope>
    <source>
        <strain evidence="11">CGMCC 1.12851</strain>
    </source>
</reference>
<evidence type="ECO:0000256" key="2">
    <source>
        <dbReference type="ARBA" id="ARBA00022448"/>
    </source>
</evidence>
<organism evidence="10 11">
    <name type="scientific">Blastomonas aquatica</name>
    <dbReference type="NCBI Taxonomy" id="1510276"/>
    <lineage>
        <taxon>Bacteria</taxon>
        <taxon>Pseudomonadati</taxon>
        <taxon>Pseudomonadota</taxon>
        <taxon>Alphaproteobacteria</taxon>
        <taxon>Sphingomonadales</taxon>
        <taxon>Sphingomonadaceae</taxon>
        <taxon>Blastomonas</taxon>
    </lineage>
</organism>
<keyword evidence="3" id="KW-0406">Ion transport</keyword>
<evidence type="ECO:0000256" key="1">
    <source>
        <dbReference type="ARBA" id="ARBA00004442"/>
    </source>
</evidence>
<comment type="subcellular location">
    <subcellularLocation>
        <location evidence="1 7">Cell outer membrane</location>
    </subcellularLocation>
</comment>
<accession>A0ABQ1JQ63</accession>
<dbReference type="CDD" id="cd01347">
    <property type="entry name" value="ligand_gated_channel"/>
    <property type="match status" value="1"/>
</dbReference>
<keyword evidence="10" id="KW-0675">Receptor</keyword>
<dbReference type="InterPro" id="IPR011662">
    <property type="entry name" value="Secretin/TonB_short_N"/>
</dbReference>
<keyword evidence="3" id="KW-0410">Iron transport</keyword>
<dbReference type="NCBIfam" id="TIGR01782">
    <property type="entry name" value="TonB-Xanth-Caul"/>
    <property type="match status" value="1"/>
</dbReference>
<keyword evidence="2" id="KW-0813">Transport</keyword>
<dbReference type="Proteomes" id="UP000614261">
    <property type="component" value="Unassembled WGS sequence"/>
</dbReference>
<feature type="signal peptide" evidence="8">
    <location>
        <begin position="1"/>
        <end position="21"/>
    </location>
</feature>
<evidence type="ECO:0000256" key="8">
    <source>
        <dbReference type="SAM" id="SignalP"/>
    </source>
</evidence>
<dbReference type="RefSeq" id="WP_376857159.1">
    <property type="nucleotide sequence ID" value="NZ_JBHRVH010000001.1"/>
</dbReference>
<dbReference type="Gene3D" id="3.55.50.30">
    <property type="match status" value="1"/>
</dbReference>
<evidence type="ECO:0000259" key="9">
    <source>
        <dbReference type="SMART" id="SM00965"/>
    </source>
</evidence>
<comment type="caution">
    <text evidence="10">The sequence shown here is derived from an EMBL/GenBank/DDBJ whole genome shotgun (WGS) entry which is preliminary data.</text>
</comment>
<dbReference type="SUPFAM" id="SSF56935">
    <property type="entry name" value="Porins"/>
    <property type="match status" value="1"/>
</dbReference>
<dbReference type="SMART" id="SM00965">
    <property type="entry name" value="STN"/>
    <property type="match status" value="1"/>
</dbReference>
<dbReference type="InterPro" id="IPR036942">
    <property type="entry name" value="Beta-barrel_TonB_sf"/>
</dbReference>
<evidence type="ECO:0000256" key="3">
    <source>
        <dbReference type="ARBA" id="ARBA00022496"/>
    </source>
</evidence>
<protein>
    <submittedName>
        <fullName evidence="10">TonB-dependent receptor</fullName>
    </submittedName>
</protein>
<keyword evidence="8" id="KW-0732">Signal</keyword>
<evidence type="ECO:0000256" key="5">
    <source>
        <dbReference type="ARBA" id="ARBA00023136"/>
    </source>
</evidence>
<dbReference type="Gene3D" id="2.40.170.20">
    <property type="entry name" value="TonB-dependent receptor, beta-barrel domain"/>
    <property type="match status" value="1"/>
</dbReference>
<keyword evidence="6" id="KW-0998">Cell outer membrane</keyword>
<comment type="similarity">
    <text evidence="7">Belongs to the TonB-dependent receptor family.</text>
</comment>
<dbReference type="InterPro" id="IPR000531">
    <property type="entry name" value="Beta-barrel_TonB"/>
</dbReference>
<feature type="domain" description="Secretin/TonB short N-terminal" evidence="9">
    <location>
        <begin position="46"/>
        <end position="97"/>
    </location>
</feature>
<proteinExistence type="inferred from homology"/>
<sequence length="994" mass="108329">MQRLVYLVALPIVAMATPASAQTLKLNFPEQDAALAIPAFARHGDLQILVSADLLRGIRTNRVVGSFDRRLALEMLLRGTGLKIATWKGSVVTLAPATEPSKTGGQPSDDTVVDAGEIVVTGFARSISLARDLKRKSNINKDVIIAEDMAKFPELNLAESLQRIAGVAINREAGEGRRITLRGLGPDFTRVQLNGMEVLGNVDSAMDSRGQRSRDRAFDFNIFASELFSRIEVEKTYQASQNEGGMAGTVGLFTAKPLENKPGFKGALSAKLGTNSFTEDLQPRVAAMAGYNFDDRFGVLLSVAYSKRRTQEKGFDTYNPVQLTTAQIETYLANGLNISGLTAAEQAKLRSGTLVFASGNRLSVWDAKQERLGITLATQWRPVETLTFTLDGLYGEFSTDRNEYHLATRPTTGNGEIIFNRAYSDFGRPILASTINSLSWDESNFVNAADVDNATFGSEHRRQVNRSIFKQIALTGDWEASPDLTIDGHVGYEKSSYKTPIDDKLYLQAQGGLITQYAADGESAVNTYKWDTADPNNYVIREMFFRENAQETTLKEGLLNARYQLTPVFKLNVGYAYRKYAMSGSDFFNDGLYGAEFKSKPGYDSVLPYAQVYDGWGSQSWVVGDWDKALDFYGKAHTRVGPNARTLNTFQVGETTHAGYAQLDWDGDIAGTPLRGNIGARAYQTETVNTGLLANAAGQRVPETISSQYSGVLPAFNAVVEVTPELQIRLAAAKNINRPALASMKMTGSVVLGTAGYTVSNGNPRLRPYKTTDLDVAAEWYFGNVGMVSLGVFHKDISDLVGSESLFNVPYSVTGLSTDLAAGLTPDSNVVQYTRPVNLNDARLTGLELAAQASLTFLPAPFDKFGVLANVTLIDSNTKVNGRDGPITGLSDVNANGTLYYETARWGIRGSANFRSGYLLSRYDGVNPASEDGFKSTIYVDAAAFVNLREGVRLTLDAINITNQPEIQINSSFERLHNVTRSGTTVFAGLNFAF</sequence>
<name>A0ABQ1JQ63_9SPHN</name>
<keyword evidence="7" id="KW-0798">TonB box</keyword>
<dbReference type="Pfam" id="PF00593">
    <property type="entry name" value="TonB_dep_Rec_b-barrel"/>
    <property type="match status" value="1"/>
</dbReference>
<dbReference type="InterPro" id="IPR037066">
    <property type="entry name" value="Plug_dom_sf"/>
</dbReference>
<dbReference type="InterPro" id="IPR012910">
    <property type="entry name" value="Plug_dom"/>
</dbReference>
<feature type="chain" id="PRO_5045433263" evidence="8">
    <location>
        <begin position="22"/>
        <end position="994"/>
    </location>
</feature>
<dbReference type="InterPro" id="IPR010104">
    <property type="entry name" value="TonB_rcpt_bac"/>
</dbReference>
<dbReference type="PANTHER" id="PTHR40980:SF3">
    <property type="entry name" value="TONB-DEPENDENT RECEPTOR-LIKE BETA-BARREL DOMAIN-CONTAINING PROTEIN"/>
    <property type="match status" value="1"/>
</dbReference>
<dbReference type="PANTHER" id="PTHR40980">
    <property type="entry name" value="PLUG DOMAIN-CONTAINING PROTEIN"/>
    <property type="match status" value="1"/>
</dbReference>
<dbReference type="Pfam" id="PF07715">
    <property type="entry name" value="Plug"/>
    <property type="match status" value="1"/>
</dbReference>
<keyword evidence="11" id="KW-1185">Reference proteome</keyword>
<evidence type="ECO:0000313" key="11">
    <source>
        <dbReference type="Proteomes" id="UP000614261"/>
    </source>
</evidence>
<gene>
    <name evidence="10" type="ORF">GCM10010833_28850</name>
</gene>
<evidence type="ECO:0000256" key="7">
    <source>
        <dbReference type="RuleBase" id="RU003357"/>
    </source>
</evidence>
<evidence type="ECO:0000256" key="4">
    <source>
        <dbReference type="ARBA" id="ARBA00023004"/>
    </source>
</evidence>
<keyword evidence="5 7" id="KW-0472">Membrane</keyword>
<evidence type="ECO:0000256" key="6">
    <source>
        <dbReference type="ARBA" id="ARBA00023237"/>
    </source>
</evidence>
<dbReference type="Gene3D" id="2.170.130.10">
    <property type="entry name" value="TonB-dependent receptor, plug domain"/>
    <property type="match status" value="1"/>
</dbReference>